<gene>
    <name evidence="1" type="primary">AlNc14C73G4984</name>
    <name evidence="1" type="ORF">ALNC14_057020</name>
</gene>
<accession>F0WEC8</accession>
<dbReference type="HOGENOM" id="CLU_2377132_0_0_1"/>
<sequence>MRKCKVSGFRNQVKFKNRKLTELIYGLTLEPQIAQKDETAFYFWVFLNEARTADNQVLRCQMIVISHTQINPVKVLLSDSTRLLYVRTADFVRNF</sequence>
<name>F0WEC8_9STRA</name>
<proteinExistence type="predicted"/>
<dbReference type="AlphaFoldDB" id="F0WEC8"/>
<reference evidence="1" key="2">
    <citation type="submission" date="2011-02" db="EMBL/GenBank/DDBJ databases">
        <authorList>
            <person name="MacLean D."/>
        </authorList>
    </citation>
    <scope>NUCLEOTIDE SEQUENCE</scope>
</reference>
<dbReference type="EMBL" id="FR824118">
    <property type="protein sequence ID" value="CCA19559.1"/>
    <property type="molecule type" value="Genomic_DNA"/>
</dbReference>
<reference evidence="1" key="1">
    <citation type="journal article" date="2011" name="PLoS Biol.">
        <title>Gene gain and loss during evolution of obligate parasitism in the white rust pathogen of Arabidopsis thaliana.</title>
        <authorList>
            <person name="Kemen E."/>
            <person name="Gardiner A."/>
            <person name="Schultz-Larsen T."/>
            <person name="Kemen A.C."/>
            <person name="Balmuth A.L."/>
            <person name="Robert-Seilaniantz A."/>
            <person name="Bailey K."/>
            <person name="Holub E."/>
            <person name="Studholme D.J."/>
            <person name="Maclean D."/>
            <person name="Jones J.D."/>
        </authorList>
    </citation>
    <scope>NUCLEOTIDE SEQUENCE</scope>
</reference>
<evidence type="ECO:0000313" key="1">
    <source>
        <dbReference type="EMBL" id="CCA19559.1"/>
    </source>
</evidence>
<protein>
    <submittedName>
        <fullName evidence="1">AlNc14C73G4984 protein</fullName>
    </submittedName>
</protein>
<organism evidence="1">
    <name type="scientific">Albugo laibachii Nc14</name>
    <dbReference type="NCBI Taxonomy" id="890382"/>
    <lineage>
        <taxon>Eukaryota</taxon>
        <taxon>Sar</taxon>
        <taxon>Stramenopiles</taxon>
        <taxon>Oomycota</taxon>
        <taxon>Peronosporomycetes</taxon>
        <taxon>Albuginales</taxon>
        <taxon>Albuginaceae</taxon>
        <taxon>Albugo</taxon>
    </lineage>
</organism>